<dbReference type="Proteomes" id="UP000247702">
    <property type="component" value="Unassembled WGS sequence"/>
</dbReference>
<dbReference type="FunFam" id="1.10.340.70:FF:000001">
    <property type="entry name" value="Retrovirus-related Pol polyprotein from transposon gypsy-like Protein"/>
    <property type="match status" value="1"/>
</dbReference>
<name>A0A2Z6RQC9_9GLOM</name>
<proteinExistence type="predicted"/>
<dbReference type="PANTHER" id="PTHR37984:SF5">
    <property type="entry name" value="PROTEIN NYNRIN-LIKE"/>
    <property type="match status" value="1"/>
</dbReference>
<dbReference type="InterPro" id="IPR050951">
    <property type="entry name" value="Retrovirus_Pol_polyprotein"/>
</dbReference>
<comment type="caution">
    <text evidence="2">The sequence shown here is derived from an EMBL/GenBank/DDBJ whole genome shotgun (WGS) entry which is preliminary data.</text>
</comment>
<dbReference type="InterPro" id="IPR041588">
    <property type="entry name" value="Integrase_H2C2"/>
</dbReference>
<dbReference type="InterPro" id="IPR036397">
    <property type="entry name" value="RNaseH_sf"/>
</dbReference>
<dbReference type="STRING" id="94130.A0A2Z6RQC9"/>
<dbReference type="GO" id="GO:0003676">
    <property type="term" value="F:nucleic acid binding"/>
    <property type="evidence" value="ECO:0007669"/>
    <property type="project" value="InterPro"/>
</dbReference>
<gene>
    <name evidence="2" type="ORF">RclHR1_00050011</name>
</gene>
<evidence type="ECO:0000313" key="2">
    <source>
        <dbReference type="EMBL" id="GBC03103.1"/>
    </source>
</evidence>
<dbReference type="AlphaFoldDB" id="A0A2Z6RQC9"/>
<dbReference type="GO" id="GO:0005634">
    <property type="term" value="C:nucleus"/>
    <property type="evidence" value="ECO:0007669"/>
    <property type="project" value="UniProtKB-ARBA"/>
</dbReference>
<dbReference type="Pfam" id="PF00665">
    <property type="entry name" value="rve"/>
    <property type="match status" value="1"/>
</dbReference>
<accession>A0A2Z6RQC9</accession>
<reference evidence="2 3" key="1">
    <citation type="submission" date="2017-11" db="EMBL/GenBank/DDBJ databases">
        <title>The genome of Rhizophagus clarus HR1 reveals common genetic basis of auxotrophy among arbuscular mycorrhizal fungi.</title>
        <authorList>
            <person name="Kobayashi Y."/>
        </authorList>
    </citation>
    <scope>NUCLEOTIDE SEQUENCE [LARGE SCALE GENOMIC DNA]</scope>
    <source>
        <strain evidence="2 3">HR1</strain>
    </source>
</reference>
<protein>
    <recommendedName>
        <fullName evidence="1">Integrase catalytic domain-containing protein</fullName>
    </recommendedName>
</protein>
<dbReference type="EMBL" id="BEXD01003870">
    <property type="protein sequence ID" value="GBC03103.1"/>
    <property type="molecule type" value="Genomic_DNA"/>
</dbReference>
<keyword evidence="3" id="KW-1185">Reference proteome</keyword>
<dbReference type="GO" id="GO:0015074">
    <property type="term" value="P:DNA integration"/>
    <property type="evidence" value="ECO:0007669"/>
    <property type="project" value="InterPro"/>
</dbReference>
<dbReference type="InterPro" id="IPR001584">
    <property type="entry name" value="Integrase_cat-core"/>
</dbReference>
<dbReference type="Pfam" id="PF17921">
    <property type="entry name" value="Integrase_H2C2"/>
    <property type="match status" value="1"/>
</dbReference>
<organism evidence="2 3">
    <name type="scientific">Rhizophagus clarus</name>
    <dbReference type="NCBI Taxonomy" id="94130"/>
    <lineage>
        <taxon>Eukaryota</taxon>
        <taxon>Fungi</taxon>
        <taxon>Fungi incertae sedis</taxon>
        <taxon>Mucoromycota</taxon>
        <taxon>Glomeromycotina</taxon>
        <taxon>Glomeromycetes</taxon>
        <taxon>Glomerales</taxon>
        <taxon>Glomeraceae</taxon>
        <taxon>Rhizophagus</taxon>
    </lineage>
</organism>
<dbReference type="PROSITE" id="PS50994">
    <property type="entry name" value="INTEGRASE"/>
    <property type="match status" value="1"/>
</dbReference>
<evidence type="ECO:0000313" key="3">
    <source>
        <dbReference type="Proteomes" id="UP000247702"/>
    </source>
</evidence>
<evidence type="ECO:0000259" key="1">
    <source>
        <dbReference type="PROSITE" id="PS50994"/>
    </source>
</evidence>
<dbReference type="Gene3D" id="3.30.420.10">
    <property type="entry name" value="Ribonuclease H-like superfamily/Ribonuclease H"/>
    <property type="match status" value="1"/>
</dbReference>
<dbReference type="Gene3D" id="1.10.340.70">
    <property type="match status" value="1"/>
</dbReference>
<dbReference type="SUPFAM" id="SSF53098">
    <property type="entry name" value="Ribonuclease H-like"/>
    <property type="match status" value="1"/>
</dbReference>
<feature type="domain" description="Integrase catalytic" evidence="1">
    <location>
        <begin position="128"/>
        <end position="289"/>
    </location>
</feature>
<sequence length="343" mass="40435">MDLNTYYTLIQFLTTRSIPTHLAIQQRISIKWKSRYFIVLDDHLYKKNKDNPNRLIRVAKKSEIEDILYHMHSDPLAGHFSVDEMYRRVKIRYYWPQMFNDICQYVRTCDECQRRGKNHCTEPLHPIKVGQPFDRIRMNIVGPLPKTKNGNMYIVVVTEYLTKWSKAHAIPNAKASSVVSFFYEDIICHHGCPKEILTDRGTHFVNEMLASLCDNLEVKHRLSTAYYPQTNGLIERFNQTLCEAIAKYANANKDDWDLYLSSDYWTNIRTRYEAGLQKLLPDEYYEPDLRVEVPDEYYELDLGIEVSGEGEGFQMNNMNWTLEFRVPDEYYELDFRIEVSGGG</sequence>
<dbReference type="PANTHER" id="PTHR37984">
    <property type="entry name" value="PROTEIN CBG26694"/>
    <property type="match status" value="1"/>
</dbReference>
<dbReference type="InterPro" id="IPR012337">
    <property type="entry name" value="RNaseH-like_sf"/>
</dbReference>